<sequence>MKTKLGKIWESLHNSFWFVPLLMVLSAIALAYIMLSLDHGDKDWLQGLPLTYSRGPEGAREVLSTVAGSMVSVATTAFSIVIVALQLASGQFGPRLIGNFMRDTGNQIVLGTFISTFVYCLLILRTVNSIDDDEFVPHLSVAFSIVLAIFGVAVLIYFLHHVATSIQAQQVIANVGTKLSETIERLFPQKVGRSTAKDKQEIKNTDIPDNFEEEASSIRSDKSGYIQAIDNEELIEIAAKFDVIVRLNYRPGDYVVQGNNLVSVWHGQQMNRKLAKKLKGIFIIDNQRSPQQDLEFSINQLVEIAVRALSTGVNDPFTANRCIDQLSAALCHFAQKEIPSRYRYDENKKLRVIAEPTTFASVVDTAFNQIRQAGQTDVAVTIRLLEAIARIAQYTTTKEQRAALLRHAQMIERGSHEGISEELDKKDVQERYFAVLKLLKAQ</sequence>
<keyword evidence="2" id="KW-0812">Transmembrane</keyword>
<feature type="transmembrane region" description="Helical" evidence="2">
    <location>
        <begin position="108"/>
        <end position="127"/>
    </location>
</feature>
<gene>
    <name evidence="3" type="ORF">NIES1031_03230</name>
</gene>
<evidence type="ECO:0000313" key="3">
    <source>
        <dbReference type="EMBL" id="OKH28918.1"/>
    </source>
</evidence>
<keyword evidence="4" id="KW-1185">Reference proteome</keyword>
<evidence type="ECO:0008006" key="5">
    <source>
        <dbReference type="Google" id="ProtNLM"/>
    </source>
</evidence>
<reference evidence="3 4" key="1">
    <citation type="submission" date="2016-11" db="EMBL/GenBank/DDBJ databases">
        <title>Draft Genome Sequences of Nine Cyanobacterial Strains from Diverse Habitats.</title>
        <authorList>
            <person name="Zhu T."/>
            <person name="Hou S."/>
            <person name="Lu X."/>
            <person name="Hess W.R."/>
        </authorList>
    </citation>
    <scope>NUCLEOTIDE SEQUENCE [LARGE SCALE GENOMIC DNA]</scope>
    <source>
        <strain evidence="3 4">5.2 s.c.1</strain>
    </source>
</reference>
<accession>A0A1U7HZ41</accession>
<dbReference type="OrthoDB" id="2955631at2"/>
<keyword evidence="1" id="KW-0808">Transferase</keyword>
<dbReference type="STRING" id="247279.NIES1031_03230"/>
<name>A0A1U7HZ41_9CHRO</name>
<evidence type="ECO:0000313" key="4">
    <source>
        <dbReference type="Proteomes" id="UP000185984"/>
    </source>
</evidence>
<organism evidence="3 4">
    <name type="scientific">Chroogloeocystis siderophila 5.2 s.c.1</name>
    <dbReference type="NCBI Taxonomy" id="247279"/>
    <lineage>
        <taxon>Bacteria</taxon>
        <taxon>Bacillati</taxon>
        <taxon>Cyanobacteriota</taxon>
        <taxon>Cyanophyceae</taxon>
        <taxon>Oscillatoriophycideae</taxon>
        <taxon>Chroococcales</taxon>
        <taxon>Chroococcaceae</taxon>
        <taxon>Chroogloeocystis</taxon>
    </lineage>
</organism>
<dbReference type="InterPro" id="IPR018723">
    <property type="entry name" value="DUF2254_membrane"/>
</dbReference>
<evidence type="ECO:0000256" key="2">
    <source>
        <dbReference type="SAM" id="Phobius"/>
    </source>
</evidence>
<dbReference type="GO" id="GO:0006213">
    <property type="term" value="P:pyrimidine nucleoside metabolic process"/>
    <property type="evidence" value="ECO:0007669"/>
    <property type="project" value="InterPro"/>
</dbReference>
<dbReference type="RefSeq" id="WP_073548071.1">
    <property type="nucleotide sequence ID" value="NZ_CAWMVK010000012.1"/>
</dbReference>
<feature type="transmembrane region" description="Helical" evidence="2">
    <location>
        <begin position="62"/>
        <end position="87"/>
    </location>
</feature>
<keyword evidence="2" id="KW-1133">Transmembrane helix</keyword>
<keyword evidence="2" id="KW-0472">Membrane</keyword>
<feature type="transmembrane region" description="Helical" evidence="2">
    <location>
        <begin position="12"/>
        <end position="35"/>
    </location>
</feature>
<dbReference type="EMBL" id="MRCC01000002">
    <property type="protein sequence ID" value="OKH28918.1"/>
    <property type="molecule type" value="Genomic_DNA"/>
</dbReference>
<evidence type="ECO:0000256" key="1">
    <source>
        <dbReference type="ARBA" id="ARBA00022679"/>
    </source>
</evidence>
<dbReference type="AlphaFoldDB" id="A0A1U7HZ41"/>
<dbReference type="SUPFAM" id="SSF54680">
    <property type="entry name" value="Pyrimidine nucleoside phosphorylase C-terminal domain"/>
    <property type="match status" value="1"/>
</dbReference>
<dbReference type="Proteomes" id="UP000185984">
    <property type="component" value="Unassembled WGS sequence"/>
</dbReference>
<comment type="caution">
    <text evidence="3">The sequence shown here is derived from an EMBL/GenBank/DDBJ whole genome shotgun (WGS) entry which is preliminary data.</text>
</comment>
<protein>
    <recommendedName>
        <fullName evidence="5">DUF2254 domain-containing protein</fullName>
    </recommendedName>
</protein>
<feature type="transmembrane region" description="Helical" evidence="2">
    <location>
        <begin position="139"/>
        <end position="159"/>
    </location>
</feature>
<proteinExistence type="predicted"/>
<dbReference type="Pfam" id="PF10011">
    <property type="entry name" value="DUF2254"/>
    <property type="match status" value="1"/>
</dbReference>
<dbReference type="InterPro" id="IPR036566">
    <property type="entry name" value="PYNP-like_C_sf"/>
</dbReference>
<dbReference type="GO" id="GO:0016763">
    <property type="term" value="F:pentosyltransferase activity"/>
    <property type="evidence" value="ECO:0007669"/>
    <property type="project" value="InterPro"/>
</dbReference>